<feature type="transmembrane region" description="Helical" evidence="10">
    <location>
        <begin position="261"/>
        <end position="280"/>
    </location>
</feature>
<comment type="pathway">
    <text evidence="2 10">Protein modification; protein glycosylation.</text>
</comment>
<dbReference type="GO" id="GO:0004169">
    <property type="term" value="F:dolichyl-phosphate-mannose-protein mannosyltransferase activity"/>
    <property type="evidence" value="ECO:0007669"/>
    <property type="project" value="UniProtKB-UniRule"/>
</dbReference>
<keyword evidence="14" id="KW-1185">Reference proteome</keyword>
<feature type="transmembrane region" description="Helical" evidence="10">
    <location>
        <begin position="463"/>
        <end position="486"/>
    </location>
</feature>
<dbReference type="AlphaFoldDB" id="A0A2V1K9H9"/>
<evidence type="ECO:0000256" key="6">
    <source>
        <dbReference type="ARBA" id="ARBA00022692"/>
    </source>
</evidence>
<dbReference type="OrthoDB" id="9776737at2"/>
<feature type="transmembrane region" description="Helical" evidence="10">
    <location>
        <begin position="416"/>
        <end position="433"/>
    </location>
</feature>
<organism evidence="13 14">
    <name type="scientific">Ancrocorticia populi</name>
    <dbReference type="NCBI Taxonomy" id="2175228"/>
    <lineage>
        <taxon>Bacteria</taxon>
        <taxon>Bacillati</taxon>
        <taxon>Actinomycetota</taxon>
        <taxon>Actinomycetes</taxon>
        <taxon>Actinomycetales</taxon>
        <taxon>Actinomycetaceae</taxon>
        <taxon>Ancrocorticia</taxon>
    </lineage>
</organism>
<feature type="transmembrane region" description="Helical" evidence="10">
    <location>
        <begin position="37"/>
        <end position="58"/>
    </location>
</feature>
<keyword evidence="8 10" id="KW-0472">Membrane</keyword>
<comment type="subcellular location">
    <subcellularLocation>
        <location evidence="10">Cell membrane</location>
    </subcellularLocation>
    <subcellularLocation>
        <location evidence="1">Endomembrane system</location>
        <topology evidence="1">Multi-pass membrane protein</topology>
    </subcellularLocation>
</comment>
<evidence type="ECO:0000256" key="5">
    <source>
        <dbReference type="ARBA" id="ARBA00022679"/>
    </source>
</evidence>
<feature type="domain" description="Protein O-mannosyl-transferase C-terminal four TM" evidence="12">
    <location>
        <begin position="350"/>
        <end position="591"/>
    </location>
</feature>
<reference evidence="14" key="1">
    <citation type="submission" date="2018-05" db="EMBL/GenBank/DDBJ databases">
        <authorList>
            <person name="Li Y."/>
        </authorList>
    </citation>
    <scope>NUCLEOTIDE SEQUENCE [LARGE SCALE GENOMIC DNA]</scope>
    <source>
        <strain evidence="14">sk1b4</strain>
    </source>
</reference>
<feature type="transmembrane region" description="Helical" evidence="10">
    <location>
        <begin position="440"/>
        <end position="457"/>
    </location>
</feature>
<dbReference type="PANTHER" id="PTHR10050:SF46">
    <property type="entry name" value="PROTEIN O-MANNOSYL-TRANSFERASE 2"/>
    <property type="match status" value="1"/>
</dbReference>
<evidence type="ECO:0000256" key="3">
    <source>
        <dbReference type="ARBA" id="ARBA00007222"/>
    </source>
</evidence>
<dbReference type="GO" id="GO:0005886">
    <property type="term" value="C:plasma membrane"/>
    <property type="evidence" value="ECO:0007669"/>
    <property type="project" value="UniProtKB-SubCell"/>
</dbReference>
<name>A0A2V1K9H9_9ACTO</name>
<sequence>MEQVAKPIVTLSPARADAWEKELRARLGVVGRLPHTLMVQGWIAAAIAGFVAFVTRFWNLNHPHTVVFDETYYVKGATSLLTQGFEGVWDGDDANDLFLQGDYSALSAIEGDYVVHPPLGKWLMAFGQFLFGENTGVGWRFTTAFLGVLAVMLIVYIAMRLFRSPFLAGFAGLAMALDGMGIALSRTGILDNILAFFTLAGFATLVLDRDDSRAKLAHRTAHGPLHPDGTPKDTWGPRLWSRPWMLATGLLLGMACGVKWSGIYAVAVFGLTAFSWGAGARRIVETKLWFGAGVFREGIPAFISLVPIALLTYIAAWIPWFVNPNGYGRQWAATTGSDKIPLSWAPDAISSLIHYHGSMWEFHNGLSSPHDYQSQAWQWLFQARPVSFFWRGTKELPNECGDSGCVQAITSIGNPAVWWLALLGLAVVIWCAIGKRDWRAWSILAGYAGLWLPWFAYMGRTIFQFYAIAVLPFVVLALTYGLAYFTGALGAPHARRLEWRALEEVEGSVVVVEKEINNHDDPVFSRFSPANEEPEPETEWWCPPKFTRRAYGAIGAVTGLIVIAAVFWMPLWWGSTVSHSFWGLHMWFSSWI</sequence>
<dbReference type="InterPro" id="IPR032421">
    <property type="entry name" value="PMT_4TMC"/>
</dbReference>
<proteinExistence type="inferred from homology"/>
<evidence type="ECO:0000313" key="13">
    <source>
        <dbReference type="EMBL" id="PWF27763.1"/>
    </source>
</evidence>
<dbReference type="Proteomes" id="UP000245283">
    <property type="component" value="Unassembled WGS sequence"/>
</dbReference>
<dbReference type="EC" id="2.4.1.-" evidence="10"/>
<keyword evidence="7 10" id="KW-1133">Transmembrane helix</keyword>
<gene>
    <name evidence="13" type="ORF">DD236_02155</name>
</gene>
<keyword evidence="10" id="KW-1003">Cell membrane</keyword>
<evidence type="ECO:0000256" key="2">
    <source>
        <dbReference type="ARBA" id="ARBA00004922"/>
    </source>
</evidence>
<feature type="transmembrane region" description="Helical" evidence="10">
    <location>
        <begin position="301"/>
        <end position="322"/>
    </location>
</feature>
<feature type="domain" description="ArnT-like N-terminal" evidence="11">
    <location>
        <begin position="48"/>
        <end position="206"/>
    </location>
</feature>
<evidence type="ECO:0000259" key="11">
    <source>
        <dbReference type="Pfam" id="PF02366"/>
    </source>
</evidence>
<feature type="transmembrane region" description="Helical" evidence="10">
    <location>
        <begin position="137"/>
        <end position="159"/>
    </location>
</feature>
<dbReference type="UniPathway" id="UPA00378"/>
<keyword evidence="4 10" id="KW-0328">Glycosyltransferase</keyword>
<feature type="transmembrane region" description="Helical" evidence="10">
    <location>
        <begin position="166"/>
        <end position="183"/>
    </location>
</feature>
<evidence type="ECO:0000256" key="7">
    <source>
        <dbReference type="ARBA" id="ARBA00022989"/>
    </source>
</evidence>
<evidence type="ECO:0000259" key="12">
    <source>
        <dbReference type="Pfam" id="PF16192"/>
    </source>
</evidence>
<comment type="similarity">
    <text evidence="3 10">Belongs to the glycosyltransferase 39 family.</text>
</comment>
<evidence type="ECO:0000313" key="14">
    <source>
        <dbReference type="Proteomes" id="UP000245283"/>
    </source>
</evidence>
<comment type="function">
    <text evidence="10">Protein O-mannosyltransferase that catalyzes the transfer of a single mannose residue from a polyprenol phospho-mannosyl lipidic donor to the hydroxyl group of selected serine and threonine residues in acceptor proteins.</text>
</comment>
<dbReference type="InterPro" id="IPR027005">
    <property type="entry name" value="PMT-like"/>
</dbReference>
<protein>
    <recommendedName>
        <fullName evidence="9 10">Polyprenol-phosphate-mannose--protein mannosyltransferase</fullName>
        <ecNumber evidence="10">2.4.1.-</ecNumber>
    </recommendedName>
</protein>
<keyword evidence="5 10" id="KW-0808">Transferase</keyword>
<dbReference type="Pfam" id="PF16192">
    <property type="entry name" value="PMT_4TMC"/>
    <property type="match status" value="1"/>
</dbReference>
<evidence type="ECO:0000256" key="8">
    <source>
        <dbReference type="ARBA" id="ARBA00023136"/>
    </source>
</evidence>
<dbReference type="PANTHER" id="PTHR10050">
    <property type="entry name" value="DOLICHYL-PHOSPHATE-MANNOSE--PROTEIN MANNOSYLTRANSFERASE"/>
    <property type="match status" value="1"/>
</dbReference>
<comment type="caution">
    <text evidence="13">The sequence shown here is derived from an EMBL/GenBank/DDBJ whole genome shotgun (WGS) entry which is preliminary data.</text>
</comment>
<keyword evidence="6 10" id="KW-0812">Transmembrane</keyword>
<evidence type="ECO:0000256" key="10">
    <source>
        <dbReference type="RuleBase" id="RU367007"/>
    </source>
</evidence>
<evidence type="ECO:0000256" key="4">
    <source>
        <dbReference type="ARBA" id="ARBA00022676"/>
    </source>
</evidence>
<dbReference type="InterPro" id="IPR003342">
    <property type="entry name" value="ArnT-like_N"/>
</dbReference>
<evidence type="ECO:0000256" key="9">
    <source>
        <dbReference type="ARBA" id="ARBA00093617"/>
    </source>
</evidence>
<dbReference type="GO" id="GO:0012505">
    <property type="term" value="C:endomembrane system"/>
    <property type="evidence" value="ECO:0007669"/>
    <property type="project" value="UniProtKB-SubCell"/>
</dbReference>
<accession>A0A2V1K9H9</accession>
<dbReference type="Pfam" id="PF02366">
    <property type="entry name" value="PMT"/>
    <property type="match status" value="1"/>
</dbReference>
<dbReference type="EMBL" id="QETB01000001">
    <property type="protein sequence ID" value="PWF27763.1"/>
    <property type="molecule type" value="Genomic_DNA"/>
</dbReference>
<feature type="transmembrane region" description="Helical" evidence="10">
    <location>
        <begin position="550"/>
        <end position="573"/>
    </location>
</feature>
<evidence type="ECO:0000256" key="1">
    <source>
        <dbReference type="ARBA" id="ARBA00004127"/>
    </source>
</evidence>